<dbReference type="HOGENOM" id="CLU_2758854_0_0_1"/>
<proteinExistence type="predicted"/>
<sequence>MMGKSQLTSCCRNLDETPARTRQVRINEGHRWHMRVATTEEWPLKHRNKSPIEMLSEQKPLAAIEVQVSR</sequence>
<gene>
    <name evidence="1" type="ORF">PLEOSDRAFT_1090753</name>
</gene>
<evidence type="ECO:0000313" key="1">
    <source>
        <dbReference type="EMBL" id="KDQ23174.1"/>
    </source>
</evidence>
<accession>A0A067N5P6</accession>
<dbReference type="EMBL" id="KL198013">
    <property type="protein sequence ID" value="KDQ23174.1"/>
    <property type="molecule type" value="Genomic_DNA"/>
</dbReference>
<reference evidence="2" key="1">
    <citation type="journal article" date="2014" name="Proc. Natl. Acad. Sci. U.S.A.">
        <title>Extensive sampling of basidiomycete genomes demonstrates inadequacy of the white-rot/brown-rot paradigm for wood decay fungi.</title>
        <authorList>
            <person name="Riley R."/>
            <person name="Salamov A.A."/>
            <person name="Brown D.W."/>
            <person name="Nagy L.G."/>
            <person name="Floudas D."/>
            <person name="Held B.W."/>
            <person name="Levasseur A."/>
            <person name="Lombard V."/>
            <person name="Morin E."/>
            <person name="Otillar R."/>
            <person name="Lindquist E.A."/>
            <person name="Sun H."/>
            <person name="LaButti K.M."/>
            <person name="Schmutz J."/>
            <person name="Jabbour D."/>
            <person name="Luo H."/>
            <person name="Baker S.E."/>
            <person name="Pisabarro A.G."/>
            <person name="Walton J.D."/>
            <person name="Blanchette R.A."/>
            <person name="Henrissat B."/>
            <person name="Martin F."/>
            <person name="Cullen D."/>
            <person name="Hibbett D.S."/>
            <person name="Grigoriev I.V."/>
        </authorList>
    </citation>
    <scope>NUCLEOTIDE SEQUENCE [LARGE SCALE GENOMIC DNA]</scope>
    <source>
        <strain evidence="2">PC15</strain>
    </source>
</reference>
<protein>
    <submittedName>
        <fullName evidence="1">Uncharacterized protein</fullName>
    </submittedName>
</protein>
<dbReference type="AlphaFoldDB" id="A0A067N5P6"/>
<dbReference type="VEuPathDB" id="FungiDB:PLEOSDRAFT_1090753"/>
<name>A0A067N5P6_PLEO1</name>
<dbReference type="Proteomes" id="UP000027073">
    <property type="component" value="Unassembled WGS sequence"/>
</dbReference>
<organism evidence="1 2">
    <name type="scientific">Pleurotus ostreatus (strain PC15)</name>
    <name type="common">Oyster mushroom</name>
    <dbReference type="NCBI Taxonomy" id="1137138"/>
    <lineage>
        <taxon>Eukaryota</taxon>
        <taxon>Fungi</taxon>
        <taxon>Dikarya</taxon>
        <taxon>Basidiomycota</taxon>
        <taxon>Agaricomycotina</taxon>
        <taxon>Agaricomycetes</taxon>
        <taxon>Agaricomycetidae</taxon>
        <taxon>Agaricales</taxon>
        <taxon>Pleurotineae</taxon>
        <taxon>Pleurotaceae</taxon>
        <taxon>Pleurotus</taxon>
    </lineage>
</organism>
<evidence type="ECO:0000313" key="2">
    <source>
        <dbReference type="Proteomes" id="UP000027073"/>
    </source>
</evidence>
<dbReference type="InParanoid" id="A0A067N5P6"/>